<keyword evidence="2" id="KW-0472">Membrane</keyword>
<dbReference type="RefSeq" id="WP_052523977.1">
    <property type="nucleotide sequence ID" value="NZ_CP029076.1"/>
</dbReference>
<evidence type="ECO:0000256" key="2">
    <source>
        <dbReference type="SAM" id="Phobius"/>
    </source>
</evidence>
<comment type="caution">
    <text evidence="3">The sequence shown here is derived from an EMBL/GenBank/DDBJ whole genome shotgun (WGS) entry which is preliminary data.</text>
</comment>
<proteinExistence type="predicted"/>
<dbReference type="EMBL" id="QXBN01000073">
    <property type="protein sequence ID" value="RIT26273.1"/>
    <property type="molecule type" value="Genomic_DNA"/>
</dbReference>
<keyword evidence="1" id="KW-0175">Coiled coil</keyword>
<keyword evidence="2" id="KW-1133">Transmembrane helix</keyword>
<evidence type="ECO:0000313" key="3">
    <source>
        <dbReference type="EMBL" id="RIT26273.1"/>
    </source>
</evidence>
<reference evidence="3 4" key="1">
    <citation type="submission" date="2018-08" db="EMBL/GenBank/DDBJ databases">
        <title>Linezolid Resistance in Mycobacterium abscessus: MIC Distribution and Comprehensive Investigation of Resistance Mechanisms.</title>
        <authorList>
            <person name="Ye M."/>
            <person name="Xu L."/>
            <person name="Zou Y."/>
            <person name="Li B."/>
            <person name="Guo Q."/>
            <person name="Zhang Y."/>
            <person name="Zhan M."/>
            <person name="Xu B."/>
            <person name="Yu F."/>
            <person name="Zhang Z."/>
            <person name="Chu H."/>
        </authorList>
    </citation>
    <scope>NUCLEOTIDE SEQUENCE [LARGE SCALE GENOMIC DNA]</scope>
    <source>
        <strain evidence="3 4">G143</strain>
    </source>
</reference>
<organism evidence="3 4">
    <name type="scientific">Mycobacteroides abscessus</name>
    <dbReference type="NCBI Taxonomy" id="36809"/>
    <lineage>
        <taxon>Bacteria</taxon>
        <taxon>Bacillati</taxon>
        <taxon>Actinomycetota</taxon>
        <taxon>Actinomycetes</taxon>
        <taxon>Mycobacteriales</taxon>
        <taxon>Mycobacteriaceae</taxon>
        <taxon>Mycobacteroides</taxon>
    </lineage>
</organism>
<dbReference type="Proteomes" id="UP000284557">
    <property type="component" value="Unassembled WGS sequence"/>
</dbReference>
<gene>
    <name evidence="3" type="ORF">D2E76_28340</name>
</gene>
<accession>A0ABD7HG98</accession>
<evidence type="ECO:0000313" key="4">
    <source>
        <dbReference type="Proteomes" id="UP000284557"/>
    </source>
</evidence>
<keyword evidence="2" id="KW-0812">Transmembrane</keyword>
<feature type="transmembrane region" description="Helical" evidence="2">
    <location>
        <begin position="271"/>
        <end position="292"/>
    </location>
</feature>
<dbReference type="AlphaFoldDB" id="A0ABD7HG98"/>
<protein>
    <submittedName>
        <fullName evidence="3">Uncharacterized protein</fullName>
    </submittedName>
</protein>
<name>A0ABD7HG98_9MYCO</name>
<evidence type="ECO:0000256" key="1">
    <source>
        <dbReference type="SAM" id="Coils"/>
    </source>
</evidence>
<feature type="transmembrane region" description="Helical" evidence="2">
    <location>
        <begin position="304"/>
        <end position="327"/>
    </location>
</feature>
<sequence>MGTTWEDRYDGHSFWGSVDTFESLLSDENLSSELDSDQRASVVRLKTALELLREHQQRGLKDFYTPTMLDAAQSQMVTYVISNLQSFVSDIDNNGDYINTAAANVDAIFDCIATWPPLPAAGQANAAGRAFSDYKKEAEQALDVLKQKNDELQAELVLLKSQITTVETQMTSVEERYTTSLEARDAEFSDAVGRVEQSGTEAYDKAIKAEVESQVERLKTLQERALELVTRTEEQRAEAEKLAIAAKDSAEWLAKRAFARDFGMQARRKSVAAWIYDILGVGIIAAPLYFVLRHFLDNQDADGTVAVSLTRLSIILGAVILGGYMFSRGATNHRQARASKSAEIRLNTFEAFITALSEDEQAEIRNGMAKTIYLHGRLADEEPDSPNPFGKLLNAIAERGVAGKEE</sequence>
<feature type="coiled-coil region" evidence="1">
    <location>
        <begin position="131"/>
        <end position="169"/>
    </location>
</feature>
<feature type="coiled-coil region" evidence="1">
    <location>
        <begin position="208"/>
        <end position="242"/>
    </location>
</feature>